<accession>A0A445LL90</accession>
<comment type="similarity">
    <text evidence="1">Belongs to the NFYB/HAP3 subunit family.</text>
</comment>
<dbReference type="InterPro" id="IPR003958">
    <property type="entry name" value="CBFA_NFYB_domain"/>
</dbReference>
<dbReference type="SUPFAM" id="SSF47113">
    <property type="entry name" value="Histone-fold"/>
    <property type="match status" value="1"/>
</dbReference>
<sequence>MFSKAMENGDSFFRHGQPTKSTLGSIIPFQQTDTYANTTIQPPINSNNGGPIPSLVLRDKSKMPITNVTKITGQILPNNAKISYDAMDMIQQGATKYINFVTRKAKEQCQSEYRKIMNAEDLLWAMKKLGFNDYVEPLTAFVQRYRNIEGSDLFTSHKEPIPHIENNEPRPNPMPTLEILHSPVPPPVHSSKPYFSIDTSHRELIPHTENNGPSLGLEPNHMPTLEMTPLSPSVHPFESYFSIDPDTNLEILDPNDINEIYLDEFGVGCSNDAFNNVDVSALFKHDQP</sequence>
<keyword evidence="2" id="KW-0805">Transcription regulation</keyword>
<dbReference type="EMBL" id="QZWG01000002">
    <property type="protein sequence ID" value="RZC24030.1"/>
    <property type="molecule type" value="Genomic_DNA"/>
</dbReference>
<proteinExistence type="inferred from homology"/>
<protein>
    <submittedName>
        <fullName evidence="5">Nuclear transcription factor Y subunit B-6</fullName>
    </submittedName>
</protein>
<evidence type="ECO:0000313" key="6">
    <source>
        <dbReference type="Proteomes" id="UP000289340"/>
    </source>
</evidence>
<dbReference type="Proteomes" id="UP000289340">
    <property type="component" value="Chromosome 2"/>
</dbReference>
<dbReference type="CDD" id="cd22907">
    <property type="entry name" value="HFD_NFYB"/>
    <property type="match status" value="1"/>
</dbReference>
<dbReference type="PANTHER" id="PTHR11064:SF115">
    <property type="entry name" value="NUCLEAR TRANSCRIPTION FACTOR Y SUBUNIT B-9"/>
    <property type="match status" value="1"/>
</dbReference>
<organism evidence="5 6">
    <name type="scientific">Glycine soja</name>
    <name type="common">Wild soybean</name>
    <dbReference type="NCBI Taxonomy" id="3848"/>
    <lineage>
        <taxon>Eukaryota</taxon>
        <taxon>Viridiplantae</taxon>
        <taxon>Streptophyta</taxon>
        <taxon>Embryophyta</taxon>
        <taxon>Tracheophyta</taxon>
        <taxon>Spermatophyta</taxon>
        <taxon>Magnoliopsida</taxon>
        <taxon>eudicotyledons</taxon>
        <taxon>Gunneridae</taxon>
        <taxon>Pentapetalae</taxon>
        <taxon>rosids</taxon>
        <taxon>fabids</taxon>
        <taxon>Fabales</taxon>
        <taxon>Fabaceae</taxon>
        <taxon>Papilionoideae</taxon>
        <taxon>50 kb inversion clade</taxon>
        <taxon>NPAAA clade</taxon>
        <taxon>indigoferoid/millettioid clade</taxon>
        <taxon>Phaseoleae</taxon>
        <taxon>Glycine</taxon>
        <taxon>Glycine subgen. Soja</taxon>
    </lineage>
</organism>
<dbReference type="GO" id="GO:0046982">
    <property type="term" value="F:protein heterodimerization activity"/>
    <property type="evidence" value="ECO:0007669"/>
    <property type="project" value="InterPro"/>
</dbReference>
<dbReference type="Gene3D" id="1.10.20.10">
    <property type="entry name" value="Histone, subunit A"/>
    <property type="match status" value="1"/>
</dbReference>
<comment type="caution">
    <text evidence="5">The sequence shown here is derived from an EMBL/GenBank/DDBJ whole genome shotgun (WGS) entry which is preliminary data.</text>
</comment>
<dbReference type="InterPro" id="IPR009072">
    <property type="entry name" value="Histone-fold"/>
</dbReference>
<feature type="domain" description="Transcription factor CBF/NF-Y/archaeal histone" evidence="4">
    <location>
        <begin position="62"/>
        <end position="126"/>
    </location>
</feature>
<dbReference type="Pfam" id="PF00808">
    <property type="entry name" value="CBFD_NFYB_HMF"/>
    <property type="match status" value="1"/>
</dbReference>
<dbReference type="InterPro" id="IPR027113">
    <property type="entry name" value="Transc_fact_NFYB/HAP3"/>
</dbReference>
<dbReference type="PANTHER" id="PTHR11064">
    <property type="entry name" value="CCAAT-BINDING TRANSCRIPTION FACTOR-RELATED"/>
    <property type="match status" value="1"/>
</dbReference>
<evidence type="ECO:0000256" key="1">
    <source>
        <dbReference type="ARBA" id="ARBA00009053"/>
    </source>
</evidence>
<keyword evidence="6" id="KW-1185">Reference proteome</keyword>
<dbReference type="GO" id="GO:0016602">
    <property type="term" value="C:CCAAT-binding factor complex"/>
    <property type="evidence" value="ECO:0007669"/>
    <property type="project" value="InterPro"/>
</dbReference>
<name>A0A445LL90_GLYSO</name>
<evidence type="ECO:0000256" key="3">
    <source>
        <dbReference type="ARBA" id="ARBA00023163"/>
    </source>
</evidence>
<evidence type="ECO:0000313" key="5">
    <source>
        <dbReference type="EMBL" id="RZC24030.1"/>
    </source>
</evidence>
<evidence type="ECO:0000259" key="4">
    <source>
        <dbReference type="Pfam" id="PF00808"/>
    </source>
</evidence>
<dbReference type="GO" id="GO:0000978">
    <property type="term" value="F:RNA polymerase II cis-regulatory region sequence-specific DNA binding"/>
    <property type="evidence" value="ECO:0007669"/>
    <property type="project" value="TreeGrafter"/>
</dbReference>
<dbReference type="GO" id="GO:0001228">
    <property type="term" value="F:DNA-binding transcription activator activity, RNA polymerase II-specific"/>
    <property type="evidence" value="ECO:0007669"/>
    <property type="project" value="InterPro"/>
</dbReference>
<dbReference type="PRINTS" id="PR00615">
    <property type="entry name" value="CCAATSUBUNTA"/>
</dbReference>
<evidence type="ECO:0000256" key="2">
    <source>
        <dbReference type="ARBA" id="ARBA00023015"/>
    </source>
</evidence>
<gene>
    <name evidence="5" type="ORF">D0Y65_003367</name>
</gene>
<keyword evidence="3" id="KW-0804">Transcription</keyword>
<dbReference type="AlphaFoldDB" id="A0A445LL90"/>
<reference evidence="5 6" key="1">
    <citation type="submission" date="2018-09" db="EMBL/GenBank/DDBJ databases">
        <title>A high-quality reference genome of wild soybean provides a powerful tool to mine soybean genomes.</title>
        <authorList>
            <person name="Xie M."/>
            <person name="Chung C.Y.L."/>
            <person name="Li M.-W."/>
            <person name="Wong F.-L."/>
            <person name="Chan T.-F."/>
            <person name="Lam H.-M."/>
        </authorList>
    </citation>
    <scope>NUCLEOTIDE SEQUENCE [LARGE SCALE GENOMIC DNA]</scope>
    <source>
        <strain evidence="6">cv. W05</strain>
        <tissue evidence="5">Hypocotyl of etiolated seedlings</tissue>
    </source>
</reference>